<reference evidence="2" key="1">
    <citation type="submission" date="2022-11" db="UniProtKB">
        <authorList>
            <consortium name="WormBaseParasite"/>
        </authorList>
    </citation>
    <scope>IDENTIFICATION</scope>
</reference>
<name>A0A914UYC6_9BILA</name>
<proteinExistence type="predicted"/>
<evidence type="ECO:0000313" key="2">
    <source>
        <dbReference type="WBParaSite" id="PSAMB.scaffold1343size32731.g12453.t1"/>
    </source>
</evidence>
<evidence type="ECO:0000313" key="1">
    <source>
        <dbReference type="Proteomes" id="UP000887566"/>
    </source>
</evidence>
<organism evidence="1 2">
    <name type="scientific">Plectus sambesii</name>
    <dbReference type="NCBI Taxonomy" id="2011161"/>
    <lineage>
        <taxon>Eukaryota</taxon>
        <taxon>Metazoa</taxon>
        <taxon>Ecdysozoa</taxon>
        <taxon>Nematoda</taxon>
        <taxon>Chromadorea</taxon>
        <taxon>Plectida</taxon>
        <taxon>Plectina</taxon>
        <taxon>Plectoidea</taxon>
        <taxon>Plectidae</taxon>
        <taxon>Plectus</taxon>
    </lineage>
</organism>
<accession>A0A914UYC6</accession>
<dbReference type="Proteomes" id="UP000887566">
    <property type="component" value="Unplaced"/>
</dbReference>
<dbReference type="WBParaSite" id="PSAMB.scaffold1343size32731.g12453.t1">
    <property type="protein sequence ID" value="PSAMB.scaffold1343size32731.g12453.t1"/>
    <property type="gene ID" value="PSAMB.scaffold1343size32731.g12453"/>
</dbReference>
<keyword evidence="1" id="KW-1185">Reference proteome</keyword>
<protein>
    <submittedName>
        <fullName evidence="2">Uncharacterized protein</fullName>
    </submittedName>
</protein>
<sequence length="72" mass="7873">MDQSKQKTTEHHNAALVDSMDSLAVTDNLCADLLSSAEKEPIEVHDKGVAEFENNSRTTFSDAGETECSLQM</sequence>
<dbReference type="AlphaFoldDB" id="A0A914UYC6"/>